<dbReference type="GO" id="GO:0006631">
    <property type="term" value="P:fatty acid metabolic process"/>
    <property type="evidence" value="ECO:0007669"/>
    <property type="project" value="TreeGrafter"/>
</dbReference>
<keyword evidence="5" id="KW-0479">Metal-binding</keyword>
<dbReference type="CDD" id="cd05917">
    <property type="entry name" value="FACL_like_2"/>
    <property type="match status" value="1"/>
</dbReference>
<dbReference type="OrthoDB" id="9803968at2"/>
<organism evidence="13 14">
    <name type="scientific">Ruegeria marina</name>
    <dbReference type="NCBI Taxonomy" id="639004"/>
    <lineage>
        <taxon>Bacteria</taxon>
        <taxon>Pseudomonadati</taxon>
        <taxon>Pseudomonadota</taxon>
        <taxon>Alphaproteobacteria</taxon>
        <taxon>Rhodobacterales</taxon>
        <taxon>Roseobacteraceae</taxon>
        <taxon>Ruegeria</taxon>
    </lineage>
</organism>
<dbReference type="PANTHER" id="PTHR43201">
    <property type="entry name" value="ACYL-COA SYNTHETASE"/>
    <property type="match status" value="1"/>
</dbReference>
<evidence type="ECO:0000259" key="11">
    <source>
        <dbReference type="Pfam" id="PF00501"/>
    </source>
</evidence>
<evidence type="ECO:0000313" key="13">
    <source>
        <dbReference type="EMBL" id="SDE49925.1"/>
    </source>
</evidence>
<name>A0A1G7DGJ3_9RHOB</name>
<dbReference type="Proteomes" id="UP000199628">
    <property type="component" value="Unassembled WGS sequence"/>
</dbReference>
<dbReference type="EMBL" id="FMZV01000021">
    <property type="protein sequence ID" value="SDE49925.1"/>
    <property type="molecule type" value="Genomic_DNA"/>
</dbReference>
<dbReference type="SUPFAM" id="SSF56801">
    <property type="entry name" value="Acetyl-CoA synthetase-like"/>
    <property type="match status" value="1"/>
</dbReference>
<proteinExistence type="inferred from homology"/>
<dbReference type="Gene3D" id="3.30.300.30">
    <property type="match status" value="1"/>
</dbReference>
<evidence type="ECO:0000256" key="9">
    <source>
        <dbReference type="ARBA" id="ARBA00067668"/>
    </source>
</evidence>
<dbReference type="GO" id="GO:0046872">
    <property type="term" value="F:metal ion binding"/>
    <property type="evidence" value="ECO:0007669"/>
    <property type="project" value="UniProtKB-KW"/>
</dbReference>
<evidence type="ECO:0000259" key="12">
    <source>
        <dbReference type="Pfam" id="PF13193"/>
    </source>
</evidence>
<gene>
    <name evidence="13" type="ORF">SAMN04488239_12110</name>
</gene>
<evidence type="ECO:0000256" key="3">
    <source>
        <dbReference type="ARBA" id="ARBA00011738"/>
    </source>
</evidence>
<dbReference type="InterPro" id="IPR042099">
    <property type="entry name" value="ANL_N_sf"/>
</dbReference>
<dbReference type="Gene3D" id="3.40.50.12780">
    <property type="entry name" value="N-terminal domain of ligase-like"/>
    <property type="match status" value="1"/>
</dbReference>
<protein>
    <recommendedName>
        <fullName evidence="9">3-methylmercaptopropionyl-CoA ligase</fullName>
        <ecNumber evidence="8">6.2.1.44</ecNumber>
    </recommendedName>
</protein>
<feature type="compositionally biased region" description="Low complexity" evidence="10">
    <location>
        <begin position="1"/>
        <end position="13"/>
    </location>
</feature>
<accession>A0A1G7DGJ3</accession>
<dbReference type="GO" id="GO:0031956">
    <property type="term" value="F:medium-chain fatty acid-CoA ligase activity"/>
    <property type="evidence" value="ECO:0007669"/>
    <property type="project" value="TreeGrafter"/>
</dbReference>
<comment type="similarity">
    <text evidence="2">Belongs to the ATP-dependent AMP-binding enzyme family.</text>
</comment>
<keyword evidence="6" id="KW-0460">Magnesium</keyword>
<comment type="cofactor">
    <cofactor evidence="1">
        <name>Mg(2+)</name>
        <dbReference type="ChEBI" id="CHEBI:18420"/>
    </cofactor>
</comment>
<dbReference type="FunFam" id="3.30.300.30:FF:000008">
    <property type="entry name" value="2,3-dihydroxybenzoate-AMP ligase"/>
    <property type="match status" value="1"/>
</dbReference>
<keyword evidence="4" id="KW-0436">Ligase</keyword>
<feature type="domain" description="AMP-dependent synthetase/ligase" evidence="11">
    <location>
        <begin position="53"/>
        <end position="442"/>
    </location>
</feature>
<evidence type="ECO:0000256" key="1">
    <source>
        <dbReference type="ARBA" id="ARBA00001946"/>
    </source>
</evidence>
<dbReference type="InterPro" id="IPR020845">
    <property type="entry name" value="AMP-binding_CS"/>
</dbReference>
<evidence type="ECO:0000256" key="2">
    <source>
        <dbReference type="ARBA" id="ARBA00006432"/>
    </source>
</evidence>
<reference evidence="14" key="1">
    <citation type="submission" date="2016-10" db="EMBL/GenBank/DDBJ databases">
        <authorList>
            <person name="Varghese N."/>
            <person name="Submissions S."/>
        </authorList>
    </citation>
    <scope>NUCLEOTIDE SEQUENCE [LARGE SCALE GENOMIC DNA]</scope>
    <source>
        <strain evidence="14">CGMCC 1.9108</strain>
    </source>
</reference>
<evidence type="ECO:0000256" key="6">
    <source>
        <dbReference type="ARBA" id="ARBA00022842"/>
    </source>
</evidence>
<evidence type="ECO:0000313" key="14">
    <source>
        <dbReference type="Proteomes" id="UP000199628"/>
    </source>
</evidence>
<feature type="domain" description="AMP-binding enzyme C-terminal" evidence="12">
    <location>
        <begin position="492"/>
        <end position="567"/>
    </location>
</feature>
<dbReference type="RefSeq" id="WP_093036781.1">
    <property type="nucleotide sequence ID" value="NZ_FMZV01000021.1"/>
</dbReference>
<dbReference type="Pfam" id="PF00501">
    <property type="entry name" value="AMP-binding"/>
    <property type="match status" value="1"/>
</dbReference>
<dbReference type="STRING" id="639004.SAMN04488239_12110"/>
<feature type="region of interest" description="Disordered" evidence="10">
    <location>
        <begin position="1"/>
        <end position="33"/>
    </location>
</feature>
<dbReference type="FunFam" id="3.40.50.12780:FF:000003">
    <property type="entry name" value="Long-chain-fatty-acid--CoA ligase FadD"/>
    <property type="match status" value="1"/>
</dbReference>
<dbReference type="InterPro" id="IPR045851">
    <property type="entry name" value="AMP-bd_C_sf"/>
</dbReference>
<dbReference type="AlphaFoldDB" id="A0A1G7DGJ3"/>
<dbReference type="InterPro" id="IPR025110">
    <property type="entry name" value="AMP-bd_C"/>
</dbReference>
<dbReference type="PANTHER" id="PTHR43201:SF5">
    <property type="entry name" value="MEDIUM-CHAIN ACYL-COA LIGASE ACSF2, MITOCHONDRIAL"/>
    <property type="match status" value="1"/>
</dbReference>
<dbReference type="InterPro" id="IPR000873">
    <property type="entry name" value="AMP-dep_synth/lig_dom"/>
</dbReference>
<keyword evidence="14" id="KW-1185">Reference proteome</keyword>
<dbReference type="Pfam" id="PF13193">
    <property type="entry name" value="AMP-binding_C"/>
    <property type="match status" value="1"/>
</dbReference>
<evidence type="ECO:0000256" key="5">
    <source>
        <dbReference type="ARBA" id="ARBA00022723"/>
    </source>
</evidence>
<evidence type="ECO:0000256" key="4">
    <source>
        <dbReference type="ARBA" id="ARBA00022598"/>
    </source>
</evidence>
<dbReference type="EC" id="6.2.1.44" evidence="8"/>
<comment type="catalytic activity">
    <reaction evidence="7">
        <text>3-(methylsulfanyl)propanoate + ATP + CoA = 3-(methylsulfanyl)propanoyl-CoA + AMP + diphosphate</text>
        <dbReference type="Rhea" id="RHEA:43052"/>
        <dbReference type="ChEBI" id="CHEBI:30616"/>
        <dbReference type="ChEBI" id="CHEBI:33019"/>
        <dbReference type="ChEBI" id="CHEBI:49016"/>
        <dbReference type="ChEBI" id="CHEBI:57287"/>
        <dbReference type="ChEBI" id="CHEBI:82815"/>
        <dbReference type="ChEBI" id="CHEBI:456215"/>
        <dbReference type="EC" id="6.2.1.44"/>
    </reaction>
    <physiologicalReaction direction="left-to-right" evidence="7">
        <dbReference type="Rhea" id="RHEA:43053"/>
    </physiologicalReaction>
</comment>
<evidence type="ECO:0000256" key="7">
    <source>
        <dbReference type="ARBA" id="ARBA00051915"/>
    </source>
</evidence>
<evidence type="ECO:0000256" key="10">
    <source>
        <dbReference type="SAM" id="MobiDB-lite"/>
    </source>
</evidence>
<evidence type="ECO:0000256" key="8">
    <source>
        <dbReference type="ARBA" id="ARBA00066616"/>
    </source>
</evidence>
<comment type="subunit">
    <text evidence="3">Homodimer.</text>
</comment>
<dbReference type="PROSITE" id="PS00455">
    <property type="entry name" value="AMP_BINDING"/>
    <property type="match status" value="1"/>
</dbReference>
<sequence>MSILSESLSSRISGWDTTTEVGPETLAPQGGMSYVRGPSSPPLTYITIPQLLREAVSRFGPREAMVFCEQGKRLNYYDLDRAVDELASGLLALGLEKGDRVGIWSPNRFEWVLTQFATARIGAIMVNINPAYRLAELEYALNKVGCKALICARAFKTSDYVGMVRHLAPELESCAPGRLHSAKLPHLRSVVVMGEEPVAGTFSFEALRRLGGPAQLLRLPTVDRTLNPDDAINIQFTSGTTGSPKGATLSHYNIVNNARFVTGRINLTETDRLAIPVPLYHCFGMVMGVMGAISKGAAMVFPGEGFDPVATLDALEREHCTAAYGVPTMFVAMLEALEARPRDLSAMRTGIMAGAPCPIELMRRVNSKMNMSEVTICYGMTETSPVSFQSFVNDPIDKRCETVGRVHPHLEVKLVGPDGDIVAVGEKGELCTRGYSVMKGYWDDAAKSAESITDGWMHTGDLAVFDDEGFCTIVGRVKDMIIRGGENIYPREIEEFLIRHPKVSDVQVFGIPDEKFGEEVCAWATARPGEALNAQELRAFCQGQIAHYKIPRHFRVVEEMPMTITGKVQKFVMREKTMEELRHSR</sequence>